<evidence type="ECO:0000313" key="4">
    <source>
        <dbReference type="EMBL" id="MCW3476523.1"/>
    </source>
</evidence>
<gene>
    <name evidence="4" type="ORF">OL599_18325</name>
</gene>
<dbReference type="InterPro" id="IPR001509">
    <property type="entry name" value="Epimerase_deHydtase"/>
</dbReference>
<dbReference type="Proteomes" id="UP001165679">
    <property type="component" value="Unassembled WGS sequence"/>
</dbReference>
<sequence length="331" mass="36164">MTVLISGGTGFVGLNLVEALLARGEHVVVVALDAMPASALRVFAGLPGRLTTEVGDVRDTEALTGLLRRHQVDRLFPFAAITSGPAREREMPERVIEVNLLGFISQLRAARDAGVARVIAPASAAVYGESFYDHDRLDEATTPCVPTGVYGTTKYAIERTGLRLGELWGVDVISARISSVFGPWERDSGLRDMIGPHWSLARRAVARREAVLPAVIPAYTWVYSRDIASGLLHLLDMANPPQRVFNICSGSKWGPVITQWADRLVRAFPGFTWRQSADPAEVNIRFTELRPRGTMDIARIAATGWSPRFQPEAAYADYAAWLTANPDALEG</sequence>
<dbReference type="Pfam" id="PF01370">
    <property type="entry name" value="Epimerase"/>
    <property type="match status" value="1"/>
</dbReference>
<name>A0AA42CEV6_9PROT</name>
<comment type="caution">
    <text evidence="4">The sequence shown here is derived from an EMBL/GenBank/DDBJ whole genome shotgun (WGS) entry which is preliminary data.</text>
</comment>
<evidence type="ECO:0000256" key="1">
    <source>
        <dbReference type="ARBA" id="ARBA00005125"/>
    </source>
</evidence>
<dbReference type="SUPFAM" id="SSF51735">
    <property type="entry name" value="NAD(P)-binding Rossmann-fold domains"/>
    <property type="match status" value="1"/>
</dbReference>
<keyword evidence="5" id="KW-1185">Reference proteome</keyword>
<evidence type="ECO:0000259" key="3">
    <source>
        <dbReference type="Pfam" id="PF01370"/>
    </source>
</evidence>
<proteinExistence type="inferred from homology"/>
<reference evidence="4" key="1">
    <citation type="submission" date="2022-09" db="EMBL/GenBank/DDBJ databases">
        <title>Rhodovastum sp. nov. RN2-1 isolated from soil in Seongnam, South Korea.</title>
        <authorList>
            <person name="Le N.T."/>
        </authorList>
    </citation>
    <scope>NUCLEOTIDE SEQUENCE</scope>
    <source>
        <strain evidence="4">RN2-1</strain>
    </source>
</reference>
<comment type="similarity">
    <text evidence="2">Belongs to the NAD(P)-dependent epimerase/dehydratase family.</text>
</comment>
<dbReference type="CDD" id="cd08946">
    <property type="entry name" value="SDR_e"/>
    <property type="match status" value="1"/>
</dbReference>
<dbReference type="InterPro" id="IPR036291">
    <property type="entry name" value="NAD(P)-bd_dom_sf"/>
</dbReference>
<evidence type="ECO:0000313" key="5">
    <source>
        <dbReference type="Proteomes" id="UP001165679"/>
    </source>
</evidence>
<dbReference type="AlphaFoldDB" id="A0AA42CEV6"/>
<dbReference type="EMBL" id="JAPDNT010000020">
    <property type="protein sequence ID" value="MCW3476523.1"/>
    <property type="molecule type" value="Genomic_DNA"/>
</dbReference>
<dbReference type="RefSeq" id="WP_264715323.1">
    <property type="nucleotide sequence ID" value="NZ_JAPDNT010000020.1"/>
</dbReference>
<accession>A0AA42CEV6</accession>
<feature type="domain" description="NAD-dependent epimerase/dehydratase" evidence="3">
    <location>
        <begin position="3"/>
        <end position="248"/>
    </location>
</feature>
<reference evidence="4" key="2">
    <citation type="submission" date="2022-10" db="EMBL/GenBank/DDBJ databases">
        <authorList>
            <person name="Trinh H.N."/>
        </authorList>
    </citation>
    <scope>NUCLEOTIDE SEQUENCE</scope>
    <source>
        <strain evidence="4">RN2-1</strain>
    </source>
</reference>
<comment type="pathway">
    <text evidence="1">Bacterial outer membrane biogenesis; LPS O-antigen biosynthesis.</text>
</comment>
<evidence type="ECO:0000256" key="2">
    <source>
        <dbReference type="ARBA" id="ARBA00007637"/>
    </source>
</evidence>
<dbReference type="PANTHER" id="PTHR43000">
    <property type="entry name" value="DTDP-D-GLUCOSE 4,6-DEHYDRATASE-RELATED"/>
    <property type="match status" value="1"/>
</dbReference>
<protein>
    <submittedName>
        <fullName evidence="4">NAD(P)-dependent oxidoreductase</fullName>
    </submittedName>
</protein>
<organism evidence="4 5">
    <name type="scientific">Limobrevibacterium gyesilva</name>
    <dbReference type="NCBI Taxonomy" id="2991712"/>
    <lineage>
        <taxon>Bacteria</taxon>
        <taxon>Pseudomonadati</taxon>
        <taxon>Pseudomonadota</taxon>
        <taxon>Alphaproteobacteria</taxon>
        <taxon>Acetobacterales</taxon>
        <taxon>Acetobacteraceae</taxon>
        <taxon>Limobrevibacterium</taxon>
    </lineage>
</organism>
<dbReference type="Gene3D" id="3.40.50.720">
    <property type="entry name" value="NAD(P)-binding Rossmann-like Domain"/>
    <property type="match status" value="1"/>
</dbReference>